<dbReference type="InParanoid" id="A0A0G4F398"/>
<keyword evidence="5 9" id="KW-0863">Zinc-finger</keyword>
<dbReference type="Gene3D" id="4.10.1000.10">
    <property type="entry name" value="Zinc finger, CCCH-type"/>
    <property type="match status" value="1"/>
</dbReference>
<reference evidence="13 14" key="1">
    <citation type="submission" date="2014-11" db="EMBL/GenBank/DDBJ databases">
        <authorList>
            <person name="Zhu J."/>
            <person name="Qi W."/>
            <person name="Song R."/>
        </authorList>
    </citation>
    <scope>NUCLEOTIDE SEQUENCE [LARGE SCALE GENOMIC DNA]</scope>
</reference>
<dbReference type="STRING" id="1169540.A0A0G4F398"/>
<dbReference type="Pfam" id="PF04146">
    <property type="entry name" value="YTH"/>
    <property type="match status" value="1"/>
</dbReference>
<evidence type="ECO:0000259" key="11">
    <source>
        <dbReference type="PROSITE" id="PS50103"/>
    </source>
</evidence>
<dbReference type="AlphaFoldDB" id="A0A0G4F398"/>
<dbReference type="InterPro" id="IPR045348">
    <property type="entry name" value="CPSF4/Yth1"/>
</dbReference>
<evidence type="ECO:0000313" key="14">
    <source>
        <dbReference type="Proteomes" id="UP000041254"/>
    </source>
</evidence>
<dbReference type="InterPro" id="IPR019607">
    <property type="entry name" value="Putative_zinc-finger_domain"/>
</dbReference>
<dbReference type="FunFam" id="4.10.1000.10:FF:000017">
    <property type="entry name" value="Cleavage and polyadenylation specificity factor 30 kDa subunit"/>
    <property type="match status" value="1"/>
</dbReference>
<keyword evidence="4" id="KW-0677">Repeat</keyword>
<dbReference type="PANTHER" id="PTHR23102">
    <property type="entry name" value="CLEAVAGE AND POLYADENYLATION SPECIFICITY FACTOR SUBUNIT 4-RELATED"/>
    <property type="match status" value="1"/>
</dbReference>
<dbReference type="EMBL" id="CDMY01000366">
    <property type="protein sequence ID" value="CEM06401.1"/>
    <property type="molecule type" value="Genomic_DNA"/>
</dbReference>
<feature type="domain" description="C3H1-type" evidence="11">
    <location>
        <begin position="44"/>
        <end position="71"/>
    </location>
</feature>
<keyword evidence="2" id="KW-0507">mRNA processing</keyword>
<evidence type="ECO:0000259" key="12">
    <source>
        <dbReference type="PROSITE" id="PS50882"/>
    </source>
</evidence>
<evidence type="ECO:0000256" key="8">
    <source>
        <dbReference type="ARBA" id="ARBA00023242"/>
    </source>
</evidence>
<feature type="zinc finger region" description="C3H1-type" evidence="9">
    <location>
        <begin position="99"/>
        <end position="126"/>
    </location>
</feature>
<dbReference type="InterPro" id="IPR036855">
    <property type="entry name" value="Znf_CCCH_sf"/>
</dbReference>
<evidence type="ECO:0008006" key="15">
    <source>
        <dbReference type="Google" id="ProtNLM"/>
    </source>
</evidence>
<dbReference type="PROSITE" id="PS50103">
    <property type="entry name" value="ZF_C3H1"/>
    <property type="match status" value="2"/>
</dbReference>
<dbReference type="Proteomes" id="UP000041254">
    <property type="component" value="Unassembled WGS sequence"/>
</dbReference>
<gene>
    <name evidence="13" type="ORF">Vbra_5617</name>
</gene>
<feature type="region of interest" description="Disordered" evidence="10">
    <location>
        <begin position="410"/>
        <end position="583"/>
    </location>
</feature>
<evidence type="ECO:0000256" key="10">
    <source>
        <dbReference type="SAM" id="MobiDB-lite"/>
    </source>
</evidence>
<feature type="compositionally biased region" description="Basic and acidic residues" evidence="10">
    <location>
        <begin position="490"/>
        <end position="506"/>
    </location>
</feature>
<feature type="compositionally biased region" description="Pro residues" evidence="10">
    <location>
        <begin position="511"/>
        <end position="523"/>
    </location>
</feature>
<evidence type="ECO:0000313" key="13">
    <source>
        <dbReference type="EMBL" id="CEM06401.1"/>
    </source>
</evidence>
<feature type="compositionally biased region" description="Pro residues" evidence="10">
    <location>
        <begin position="416"/>
        <end position="441"/>
    </location>
</feature>
<protein>
    <recommendedName>
        <fullName evidence="15">YTH domain-containing protein</fullName>
    </recommendedName>
</protein>
<name>A0A0G4F398_VITBC</name>
<dbReference type="VEuPathDB" id="CryptoDB:Vbra_5617"/>
<dbReference type="GO" id="GO:0006397">
    <property type="term" value="P:mRNA processing"/>
    <property type="evidence" value="ECO:0007669"/>
    <property type="project" value="UniProtKB-KW"/>
</dbReference>
<dbReference type="PANTHER" id="PTHR23102:SF24">
    <property type="entry name" value="CLEAVAGE AND POLYADENYLATION SPECIFICITY FACTOR SUBUNIT 4"/>
    <property type="match status" value="1"/>
</dbReference>
<evidence type="ECO:0000256" key="6">
    <source>
        <dbReference type="ARBA" id="ARBA00022833"/>
    </source>
</evidence>
<dbReference type="PROSITE" id="PS50882">
    <property type="entry name" value="YTH"/>
    <property type="match status" value="1"/>
</dbReference>
<evidence type="ECO:0000256" key="3">
    <source>
        <dbReference type="ARBA" id="ARBA00022723"/>
    </source>
</evidence>
<keyword evidence="6 9" id="KW-0862">Zinc</keyword>
<dbReference type="InterPro" id="IPR000571">
    <property type="entry name" value="Znf_CCCH"/>
</dbReference>
<evidence type="ECO:0000256" key="2">
    <source>
        <dbReference type="ARBA" id="ARBA00022664"/>
    </source>
</evidence>
<dbReference type="CDD" id="cd21134">
    <property type="entry name" value="YTH"/>
    <property type="match status" value="1"/>
</dbReference>
<organism evidence="13 14">
    <name type="scientific">Vitrella brassicaformis (strain CCMP3155)</name>
    <dbReference type="NCBI Taxonomy" id="1169540"/>
    <lineage>
        <taxon>Eukaryota</taxon>
        <taxon>Sar</taxon>
        <taxon>Alveolata</taxon>
        <taxon>Colpodellida</taxon>
        <taxon>Vitrellaceae</taxon>
        <taxon>Vitrella</taxon>
    </lineage>
</organism>
<feature type="domain" description="C3H1-type" evidence="11">
    <location>
        <begin position="99"/>
        <end position="126"/>
    </location>
</feature>
<feature type="compositionally biased region" description="Low complexity" evidence="10">
    <location>
        <begin position="475"/>
        <end position="484"/>
    </location>
</feature>
<dbReference type="PhylomeDB" id="A0A0G4F398"/>
<feature type="zinc finger region" description="C3H1-type" evidence="9">
    <location>
        <begin position="44"/>
        <end position="71"/>
    </location>
</feature>
<dbReference type="GO" id="GO:0005634">
    <property type="term" value="C:nucleus"/>
    <property type="evidence" value="ECO:0007669"/>
    <property type="project" value="UniProtKB-SubCell"/>
</dbReference>
<dbReference type="GO" id="GO:0003723">
    <property type="term" value="F:RNA binding"/>
    <property type="evidence" value="ECO:0007669"/>
    <property type="project" value="UniProtKB-KW"/>
</dbReference>
<feature type="compositionally biased region" description="Gly residues" evidence="10">
    <location>
        <begin position="527"/>
        <end position="537"/>
    </location>
</feature>
<feature type="domain" description="YTH" evidence="12">
    <location>
        <begin position="255"/>
        <end position="388"/>
    </location>
</feature>
<dbReference type="InterPro" id="IPR007275">
    <property type="entry name" value="YTH_domain"/>
</dbReference>
<comment type="subcellular location">
    <subcellularLocation>
        <location evidence="1">Nucleus</location>
    </subcellularLocation>
</comment>
<evidence type="ECO:0000256" key="1">
    <source>
        <dbReference type="ARBA" id="ARBA00004123"/>
    </source>
</evidence>
<dbReference type="SMART" id="SM00356">
    <property type="entry name" value="ZnF_C3H1"/>
    <property type="match status" value="3"/>
</dbReference>
<accession>A0A0G4F398</accession>
<keyword evidence="3 9" id="KW-0479">Metal-binding</keyword>
<proteinExistence type="predicted"/>
<keyword evidence="7" id="KW-0694">RNA-binding</keyword>
<keyword evidence="14" id="KW-1185">Reference proteome</keyword>
<feature type="compositionally biased region" description="Low complexity" evidence="10">
    <location>
        <begin position="538"/>
        <end position="549"/>
    </location>
</feature>
<keyword evidence="8" id="KW-0539">Nucleus</keyword>
<dbReference type="OrthoDB" id="1914176at2759"/>
<evidence type="ECO:0000256" key="4">
    <source>
        <dbReference type="ARBA" id="ARBA00022737"/>
    </source>
</evidence>
<evidence type="ECO:0000256" key="7">
    <source>
        <dbReference type="ARBA" id="ARBA00022884"/>
    </source>
</evidence>
<feature type="compositionally biased region" description="Pro residues" evidence="10">
    <location>
        <begin position="450"/>
        <end position="474"/>
    </location>
</feature>
<sequence length="583" mass="64554">MGDGDQDLSFDFEETIERQDQERQRQLEVQGHSSAYVVSSTGRGRHSVVCKHWLKGMCMKGDACDFLHQYDLSRMPECPTFLKTGTCNDENCVFQHIKMEERKECVPFKYGFCKLGPLCRKRHDRLPQSQAPEKLPYWFLKMIIANPEAIPEDPEEKMEAYTQRQGRLNEARGADAEGILAPPMSYGRGDGGRMGPPGWRGGRIGREGGGGGRVPFINGPRPLFEQRVRPPVVSAAPAEAPERLPLLPPPEEGTFRCFIIKSHSLRNILTSVQRGIWASLPNNTNRFCDAYRQCDHVVLIFSANESGGFQGFGRMASLPDTSLYPGIWGDFSTRLAPNFHVQWLHQCQLSFERVSDLRNPWNEDKPLKKSRDGQELPRDLALRLCAALAAQPSVDLLENTEFANQPRIDHATFFNQPPPEPAALPQAEPPLPLPQAEPPAPSGGDQMTRPSPPPMAPSAPLPQAAPPRGPPILTPTPAAAAAHPSNGRYGGERPPWDGSRDQRGYDYDYGPGPPVPPPPPPPQYYHRGGGGYQGVGYYGPQRGRGYHPYGRGRGGVPYHHRGGYDAYGPPSGRPPPPPQEYYS</sequence>
<dbReference type="Pfam" id="PF10650">
    <property type="entry name" value="zf-C3H1"/>
    <property type="match status" value="1"/>
</dbReference>
<evidence type="ECO:0000256" key="5">
    <source>
        <dbReference type="ARBA" id="ARBA00022771"/>
    </source>
</evidence>
<dbReference type="GO" id="GO:0008270">
    <property type="term" value="F:zinc ion binding"/>
    <property type="evidence" value="ECO:0007669"/>
    <property type="project" value="UniProtKB-KW"/>
</dbReference>
<dbReference type="SUPFAM" id="SSF90229">
    <property type="entry name" value="CCCH zinc finger"/>
    <property type="match status" value="1"/>
</dbReference>
<evidence type="ECO:0000256" key="9">
    <source>
        <dbReference type="PROSITE-ProRule" id="PRU00723"/>
    </source>
</evidence>
<dbReference type="Gene3D" id="3.10.590.10">
    <property type="entry name" value="ph1033 like domains"/>
    <property type="match status" value="1"/>
</dbReference>
<feature type="compositionally biased region" description="Pro residues" evidence="10">
    <location>
        <begin position="571"/>
        <end position="583"/>
    </location>
</feature>